<keyword evidence="3" id="KW-1185">Reference proteome</keyword>
<protein>
    <submittedName>
        <fullName evidence="2">Uncharacterized protein</fullName>
    </submittedName>
</protein>
<name>A0A9P3CH18_9PEZI</name>
<evidence type="ECO:0000256" key="1">
    <source>
        <dbReference type="SAM" id="MobiDB-lite"/>
    </source>
</evidence>
<dbReference type="Proteomes" id="UP000825890">
    <property type="component" value="Unassembled WGS sequence"/>
</dbReference>
<reference evidence="2 3" key="1">
    <citation type="submission" date="2021-01" db="EMBL/GenBank/DDBJ databases">
        <title>Cercospora kikuchii MAFF 305040 whole genome shotgun sequence.</title>
        <authorList>
            <person name="Kashiwa T."/>
            <person name="Suzuki T."/>
        </authorList>
    </citation>
    <scope>NUCLEOTIDE SEQUENCE [LARGE SCALE GENOMIC DNA]</scope>
    <source>
        <strain evidence="2 3">MAFF 305040</strain>
    </source>
</reference>
<proteinExistence type="predicted"/>
<accession>A0A9P3CH18</accession>
<evidence type="ECO:0000313" key="2">
    <source>
        <dbReference type="EMBL" id="GIZ41811.1"/>
    </source>
</evidence>
<dbReference type="RefSeq" id="XP_044656298.1">
    <property type="nucleotide sequence ID" value="XM_044800363.1"/>
</dbReference>
<dbReference type="OrthoDB" id="3642603at2759"/>
<feature type="region of interest" description="Disordered" evidence="1">
    <location>
        <begin position="213"/>
        <end position="293"/>
    </location>
</feature>
<sequence>MNSTSVQPNGLAAASIPGPTIAPSNLSLTSVMADQYIGLRHFSTCEEARADRDSRVVCAPETDDLDAVKNNESFWLNKILESFVRVLSHDPEKPDCIKQSESDWREDVQIFKNEIYSKIIKSDLISHQAEKTGRLLLQEVFWLHEYGWHVDLWKPDKFRKVMDQYHEIKCTDRLNAICDVLSTCAPLVCDVLDGKNLERFVGSPGIMVVEKHGFRQSNLRRSKTKEQKAAKKRAAETTEKPTKKRKNAAQPSPLAVANPAESHSTPTMSPMARGHHAPSLLPKNHPCTPALPSFTQSLPQQTYNNFATGSFNVFQGNAGNGQNYGANLTRHDSAVDWSQGGYFGTGNEGNTDGFSFSMPSSQSQYATGLMPAFQPSYGWGSTTYSGENGNIDWNEPTDQYE</sequence>
<feature type="compositionally biased region" description="Basic and acidic residues" evidence="1">
    <location>
        <begin position="224"/>
        <end position="241"/>
    </location>
</feature>
<dbReference type="EMBL" id="BOLY01000003">
    <property type="protein sequence ID" value="GIZ41811.1"/>
    <property type="molecule type" value="Genomic_DNA"/>
</dbReference>
<comment type="caution">
    <text evidence="2">The sequence shown here is derived from an EMBL/GenBank/DDBJ whole genome shotgun (WGS) entry which is preliminary data.</text>
</comment>
<dbReference type="AlphaFoldDB" id="A0A9P3CH18"/>
<gene>
    <name evidence="2" type="ORF">CKM354_000510400</name>
</gene>
<dbReference type="GeneID" id="68290679"/>
<evidence type="ECO:0000313" key="3">
    <source>
        <dbReference type="Proteomes" id="UP000825890"/>
    </source>
</evidence>
<organism evidence="2 3">
    <name type="scientific">Cercospora kikuchii</name>
    <dbReference type="NCBI Taxonomy" id="84275"/>
    <lineage>
        <taxon>Eukaryota</taxon>
        <taxon>Fungi</taxon>
        <taxon>Dikarya</taxon>
        <taxon>Ascomycota</taxon>
        <taxon>Pezizomycotina</taxon>
        <taxon>Dothideomycetes</taxon>
        <taxon>Dothideomycetidae</taxon>
        <taxon>Mycosphaerellales</taxon>
        <taxon>Mycosphaerellaceae</taxon>
        <taxon>Cercospora</taxon>
    </lineage>
</organism>